<name>A0A6A7BMD7_9PLEO</name>
<feature type="compositionally biased region" description="Low complexity" evidence="1">
    <location>
        <begin position="19"/>
        <end position="35"/>
    </location>
</feature>
<dbReference type="EMBL" id="MU006289">
    <property type="protein sequence ID" value="KAF2856332.1"/>
    <property type="molecule type" value="Genomic_DNA"/>
</dbReference>
<dbReference type="Gene3D" id="3.30.160.60">
    <property type="entry name" value="Classic Zinc Finger"/>
    <property type="match status" value="1"/>
</dbReference>
<dbReference type="InterPro" id="IPR004827">
    <property type="entry name" value="bZIP"/>
</dbReference>
<dbReference type="InterPro" id="IPR046347">
    <property type="entry name" value="bZIP_sf"/>
</dbReference>
<evidence type="ECO:0000256" key="1">
    <source>
        <dbReference type="SAM" id="MobiDB-lite"/>
    </source>
</evidence>
<protein>
    <recommendedName>
        <fullName evidence="2">BZIP domain-containing protein</fullName>
    </recommendedName>
</protein>
<dbReference type="SUPFAM" id="SSF57959">
    <property type="entry name" value="Leucine zipper domain"/>
    <property type="match status" value="1"/>
</dbReference>
<dbReference type="Proteomes" id="UP000799423">
    <property type="component" value="Unassembled WGS sequence"/>
</dbReference>
<dbReference type="GO" id="GO:0003700">
    <property type="term" value="F:DNA-binding transcription factor activity"/>
    <property type="evidence" value="ECO:0007669"/>
    <property type="project" value="InterPro"/>
</dbReference>
<dbReference type="OrthoDB" id="5419235at2759"/>
<feature type="compositionally biased region" description="Polar residues" evidence="1">
    <location>
        <begin position="358"/>
        <end position="378"/>
    </location>
</feature>
<feature type="compositionally biased region" description="Low complexity" evidence="1">
    <location>
        <begin position="341"/>
        <end position="355"/>
    </location>
</feature>
<feature type="domain" description="BZIP" evidence="2">
    <location>
        <begin position="402"/>
        <end position="416"/>
    </location>
</feature>
<evidence type="ECO:0000313" key="3">
    <source>
        <dbReference type="EMBL" id="KAF2856332.1"/>
    </source>
</evidence>
<accession>A0A6A7BMD7</accession>
<feature type="region of interest" description="Disordered" evidence="1">
    <location>
        <begin position="1"/>
        <end position="178"/>
    </location>
</feature>
<dbReference type="CDD" id="cd12193">
    <property type="entry name" value="bZIP_GCN4"/>
    <property type="match status" value="1"/>
</dbReference>
<gene>
    <name evidence="3" type="ORF">T440DRAFT_474702</name>
</gene>
<feature type="compositionally biased region" description="Basic and acidic residues" evidence="1">
    <location>
        <begin position="411"/>
        <end position="426"/>
    </location>
</feature>
<keyword evidence="4" id="KW-1185">Reference proteome</keyword>
<organism evidence="3 4">
    <name type="scientific">Plenodomus tracheiphilus IPT5</name>
    <dbReference type="NCBI Taxonomy" id="1408161"/>
    <lineage>
        <taxon>Eukaryota</taxon>
        <taxon>Fungi</taxon>
        <taxon>Dikarya</taxon>
        <taxon>Ascomycota</taxon>
        <taxon>Pezizomycotina</taxon>
        <taxon>Dothideomycetes</taxon>
        <taxon>Pleosporomycetidae</taxon>
        <taxon>Pleosporales</taxon>
        <taxon>Pleosporineae</taxon>
        <taxon>Leptosphaeriaceae</taxon>
        <taxon>Plenodomus</taxon>
    </lineage>
</organism>
<reference evidence="3" key="1">
    <citation type="submission" date="2020-01" db="EMBL/GenBank/DDBJ databases">
        <authorList>
            <consortium name="DOE Joint Genome Institute"/>
            <person name="Haridas S."/>
            <person name="Albert R."/>
            <person name="Binder M."/>
            <person name="Bloem J."/>
            <person name="Labutti K."/>
            <person name="Salamov A."/>
            <person name="Andreopoulos B."/>
            <person name="Baker S.E."/>
            <person name="Barry K."/>
            <person name="Bills G."/>
            <person name="Bluhm B.H."/>
            <person name="Cannon C."/>
            <person name="Castanera R."/>
            <person name="Culley D.E."/>
            <person name="Daum C."/>
            <person name="Ezra D."/>
            <person name="Gonzalez J.B."/>
            <person name="Henrissat B."/>
            <person name="Kuo A."/>
            <person name="Liang C."/>
            <person name="Lipzen A."/>
            <person name="Lutzoni F."/>
            <person name="Magnuson J."/>
            <person name="Mondo S."/>
            <person name="Nolan M."/>
            <person name="Ohm R."/>
            <person name="Pangilinan J."/>
            <person name="Park H.-J."/>
            <person name="Ramirez L."/>
            <person name="Alfaro M."/>
            <person name="Sun H."/>
            <person name="Tritt A."/>
            <person name="Yoshinaga Y."/>
            <person name="Zwiers L.-H."/>
            <person name="Turgeon B.G."/>
            <person name="Goodwin S.B."/>
            <person name="Spatafora J.W."/>
            <person name="Crous P.W."/>
            <person name="Grigoriev I.V."/>
        </authorList>
    </citation>
    <scope>NUCLEOTIDE SEQUENCE</scope>
    <source>
        <strain evidence="3">IPT5</strain>
    </source>
</reference>
<feature type="compositionally biased region" description="Polar residues" evidence="1">
    <location>
        <begin position="57"/>
        <end position="105"/>
    </location>
</feature>
<dbReference type="AlphaFoldDB" id="A0A6A7BMD7"/>
<feature type="region of interest" description="Disordered" evidence="1">
    <location>
        <begin position="338"/>
        <end position="395"/>
    </location>
</feature>
<feature type="compositionally biased region" description="Low complexity" evidence="1">
    <location>
        <begin position="120"/>
        <end position="138"/>
    </location>
</feature>
<sequence length="450" mass="48450">MAGAVAVADWRTRSKRGGAAASAAAPVLTAPFATLDSNINNPTPHFTHPSELPFLESLNSSPAPRNFSSPLSTPFDVSSFTTASQQSPWHSSPAPQAYRQPSTTRPHAFDPPQDFVLFDQSAQASQRPQRAPSAPQPQHTFNQGQHFYANSAPSSTTEFKQPQSRQRPPVPLFPSSSNNTLQLHNVATMAGTAHAYRNLNLKLTMATDLNSNNSFDSGVSLLSGFRAAGGVSLDGINAFTAINDPSVASGSTRTVSPKDIFNDAFGSNPPSTAFTNLTSPDINDTPYMFDSFNCSPSFEGDFSMASDETSWPSLFPEVDNTMPEPAYVPAAISLPMDRTVSSQSMERSGSSSIGSPRVLNSSFRRKSSVNNSPSTNGVSKARRRKGDLPMINVDPSDKVAVKRARNTLAARESRQRKFDHVSDLERRNSELEADVEKWKSIAIALGHAGS</sequence>
<dbReference type="PROSITE" id="PS00036">
    <property type="entry name" value="BZIP_BASIC"/>
    <property type="match status" value="1"/>
</dbReference>
<feature type="compositionally biased region" description="Polar residues" evidence="1">
    <location>
        <begin position="151"/>
        <end position="166"/>
    </location>
</feature>
<proteinExistence type="predicted"/>
<evidence type="ECO:0000259" key="2">
    <source>
        <dbReference type="PROSITE" id="PS00036"/>
    </source>
</evidence>
<feature type="region of interest" description="Disordered" evidence="1">
    <location>
        <begin position="407"/>
        <end position="426"/>
    </location>
</feature>
<evidence type="ECO:0000313" key="4">
    <source>
        <dbReference type="Proteomes" id="UP000799423"/>
    </source>
</evidence>